<comment type="subcellular location">
    <subcellularLocation>
        <location evidence="1">Nucleus</location>
    </subcellularLocation>
</comment>
<dbReference type="GO" id="GO:0003677">
    <property type="term" value="F:DNA binding"/>
    <property type="evidence" value="ECO:0007669"/>
    <property type="project" value="UniProtKB-KW"/>
</dbReference>
<dbReference type="STRING" id="195883.A0A482XM03"/>
<dbReference type="PANTHER" id="PTHR13215">
    <property type="entry name" value="RNA POLYMERASE II TRANSCRIPTIONAL COACTIVATOR"/>
    <property type="match status" value="1"/>
</dbReference>
<dbReference type="GO" id="GO:0003713">
    <property type="term" value="F:transcription coactivator activity"/>
    <property type="evidence" value="ECO:0007669"/>
    <property type="project" value="InterPro"/>
</dbReference>
<protein>
    <recommendedName>
        <fullName evidence="8">Transcriptional coactivator p15 (PC4) C-terminal domain-containing protein</fullName>
    </recommendedName>
</protein>
<sequence length="113" mass="12366">MPKTKKPQSSASESDSDSGPEDRIPPAKKAKSSGGGGGGASKNADGDYEWQLDRNRALKVREFKGKLFVDIREYYEKDGKLLPGKKGISLSVAQWKKVTEIAQEVDDVIKRIA</sequence>
<evidence type="ECO:0000256" key="4">
    <source>
        <dbReference type="ARBA" id="ARBA00023125"/>
    </source>
</evidence>
<dbReference type="SMR" id="A0A482XM03"/>
<evidence type="ECO:0000256" key="6">
    <source>
        <dbReference type="ARBA" id="ARBA00023242"/>
    </source>
</evidence>
<keyword evidence="3" id="KW-0805">Transcription regulation</keyword>
<keyword evidence="5" id="KW-0804">Transcription</keyword>
<feature type="domain" description="Transcriptional coactivator p15 (PC4) C-terminal" evidence="8">
    <location>
        <begin position="50"/>
        <end position="100"/>
    </location>
</feature>
<evidence type="ECO:0000313" key="9">
    <source>
        <dbReference type="EMBL" id="RZF46399.1"/>
    </source>
</evidence>
<evidence type="ECO:0000256" key="5">
    <source>
        <dbReference type="ARBA" id="ARBA00023163"/>
    </source>
</evidence>
<dbReference type="SUPFAM" id="SSF54447">
    <property type="entry name" value="ssDNA-binding transcriptional regulator domain"/>
    <property type="match status" value="1"/>
</dbReference>
<comment type="caution">
    <text evidence="9">The sequence shown here is derived from an EMBL/GenBank/DDBJ whole genome shotgun (WGS) entry which is preliminary data.</text>
</comment>
<reference evidence="9 10" key="1">
    <citation type="journal article" date="2017" name="Gigascience">
        <title>Genome sequence of the small brown planthopper, Laodelphax striatellus.</title>
        <authorList>
            <person name="Zhu J."/>
            <person name="Jiang F."/>
            <person name="Wang X."/>
            <person name="Yang P."/>
            <person name="Bao Y."/>
            <person name="Zhao W."/>
            <person name="Wang W."/>
            <person name="Lu H."/>
            <person name="Wang Q."/>
            <person name="Cui N."/>
            <person name="Li J."/>
            <person name="Chen X."/>
            <person name="Luo L."/>
            <person name="Yu J."/>
            <person name="Kang L."/>
            <person name="Cui F."/>
        </authorList>
    </citation>
    <scope>NUCLEOTIDE SEQUENCE [LARGE SCALE GENOMIC DNA]</scope>
    <source>
        <strain evidence="9">Lst14</strain>
    </source>
</reference>
<dbReference type="Pfam" id="PF02229">
    <property type="entry name" value="PC4"/>
    <property type="match status" value="1"/>
</dbReference>
<evidence type="ECO:0000259" key="8">
    <source>
        <dbReference type="Pfam" id="PF02229"/>
    </source>
</evidence>
<dbReference type="Gene3D" id="2.30.31.10">
    <property type="entry name" value="Transcriptional Coactivator Pc4, Chain A"/>
    <property type="match status" value="1"/>
</dbReference>
<comment type="similarity">
    <text evidence="2">Belongs to the transcriptional coactivator PC4 family.</text>
</comment>
<accession>A0A482XM03</accession>
<dbReference type="AlphaFoldDB" id="A0A482XM03"/>
<gene>
    <name evidence="9" type="ORF">LSTR_LSTR014645</name>
</gene>
<dbReference type="EMBL" id="QKKF02006326">
    <property type="protein sequence ID" value="RZF46399.1"/>
    <property type="molecule type" value="Genomic_DNA"/>
</dbReference>
<dbReference type="InterPro" id="IPR045125">
    <property type="entry name" value="Sub1/Tcp4-like"/>
</dbReference>
<evidence type="ECO:0000256" key="7">
    <source>
        <dbReference type="SAM" id="MobiDB-lite"/>
    </source>
</evidence>
<dbReference type="InterPro" id="IPR009044">
    <property type="entry name" value="ssDNA-bd_transcriptional_reg"/>
</dbReference>
<dbReference type="InterPro" id="IPR003173">
    <property type="entry name" value="PC4_C"/>
</dbReference>
<dbReference type="GO" id="GO:0005634">
    <property type="term" value="C:nucleus"/>
    <property type="evidence" value="ECO:0007669"/>
    <property type="project" value="UniProtKB-SubCell"/>
</dbReference>
<dbReference type="InParanoid" id="A0A482XM03"/>
<dbReference type="OrthoDB" id="2505440at2759"/>
<dbReference type="GO" id="GO:0060261">
    <property type="term" value="P:positive regulation of transcription initiation by RNA polymerase II"/>
    <property type="evidence" value="ECO:0007669"/>
    <property type="project" value="InterPro"/>
</dbReference>
<organism evidence="9 10">
    <name type="scientific">Laodelphax striatellus</name>
    <name type="common">Small brown planthopper</name>
    <name type="synonym">Delphax striatella</name>
    <dbReference type="NCBI Taxonomy" id="195883"/>
    <lineage>
        <taxon>Eukaryota</taxon>
        <taxon>Metazoa</taxon>
        <taxon>Ecdysozoa</taxon>
        <taxon>Arthropoda</taxon>
        <taxon>Hexapoda</taxon>
        <taxon>Insecta</taxon>
        <taxon>Pterygota</taxon>
        <taxon>Neoptera</taxon>
        <taxon>Paraneoptera</taxon>
        <taxon>Hemiptera</taxon>
        <taxon>Auchenorrhyncha</taxon>
        <taxon>Fulgoroidea</taxon>
        <taxon>Delphacidae</taxon>
        <taxon>Criomorphinae</taxon>
        <taxon>Laodelphax</taxon>
    </lineage>
</organism>
<proteinExistence type="inferred from homology"/>
<keyword evidence="4" id="KW-0238">DNA-binding</keyword>
<dbReference type="Proteomes" id="UP000291343">
    <property type="component" value="Unassembled WGS sequence"/>
</dbReference>
<evidence type="ECO:0000256" key="1">
    <source>
        <dbReference type="ARBA" id="ARBA00004123"/>
    </source>
</evidence>
<keyword evidence="10" id="KW-1185">Reference proteome</keyword>
<evidence type="ECO:0000256" key="3">
    <source>
        <dbReference type="ARBA" id="ARBA00023015"/>
    </source>
</evidence>
<name>A0A482XM03_LAOST</name>
<evidence type="ECO:0000256" key="2">
    <source>
        <dbReference type="ARBA" id="ARBA00009001"/>
    </source>
</evidence>
<dbReference type="FunCoup" id="A0A482XM03">
    <property type="interactions" value="1270"/>
</dbReference>
<keyword evidence="6" id="KW-0539">Nucleus</keyword>
<evidence type="ECO:0000313" key="10">
    <source>
        <dbReference type="Proteomes" id="UP000291343"/>
    </source>
</evidence>
<feature type="region of interest" description="Disordered" evidence="7">
    <location>
        <begin position="1"/>
        <end position="48"/>
    </location>
</feature>